<dbReference type="EMBL" id="CCXS01000001">
    <property type="protein sequence ID" value="CEG21691.1"/>
    <property type="molecule type" value="Genomic_DNA"/>
</dbReference>
<feature type="compositionally biased region" description="Basic and acidic residues" evidence="1">
    <location>
        <begin position="71"/>
        <end position="83"/>
    </location>
</feature>
<accession>A0A098EKT0</accession>
<sequence length="83" mass="9364">MEKDQREHEKKMKDMEHEKRESGNNRYAAEEEEKNSITERGQPEQNPTDQNSSGKASNDSVNAGGNDSDYDGGHPTDVSPEKR</sequence>
<dbReference type="Proteomes" id="UP000043699">
    <property type="component" value="Unassembled WGS sequence"/>
</dbReference>
<evidence type="ECO:0000313" key="2">
    <source>
        <dbReference type="EMBL" id="CEG21691.1"/>
    </source>
</evidence>
<feature type="region of interest" description="Disordered" evidence="1">
    <location>
        <begin position="1"/>
        <end position="83"/>
    </location>
</feature>
<proteinExistence type="predicted"/>
<dbReference type="OrthoDB" id="2428296at2"/>
<keyword evidence="3" id="KW-1185">Reference proteome</keyword>
<feature type="compositionally biased region" description="Basic and acidic residues" evidence="1">
    <location>
        <begin position="1"/>
        <end position="23"/>
    </location>
</feature>
<feature type="compositionally biased region" description="Polar residues" evidence="1">
    <location>
        <begin position="43"/>
        <end position="65"/>
    </location>
</feature>
<name>A0A098EKT0_9BACL</name>
<organism evidence="2 3">
    <name type="scientific">Planococcus massiliensis</name>
    <dbReference type="NCBI Taxonomy" id="1499687"/>
    <lineage>
        <taxon>Bacteria</taxon>
        <taxon>Bacillati</taxon>
        <taxon>Bacillota</taxon>
        <taxon>Bacilli</taxon>
        <taxon>Bacillales</taxon>
        <taxon>Caryophanaceae</taxon>
        <taxon>Planococcus</taxon>
    </lineage>
</organism>
<dbReference type="RefSeq" id="WP_052650386.1">
    <property type="nucleotide sequence ID" value="NZ_CCXS01000001.1"/>
</dbReference>
<dbReference type="STRING" id="1499687.BN1080_00605"/>
<reference evidence="2 3" key="1">
    <citation type="submission" date="2014-09" db="EMBL/GenBank/DDBJ databases">
        <authorList>
            <person name="Urmite Genomes Urmite Genomes"/>
        </authorList>
    </citation>
    <scope>NUCLEOTIDE SEQUENCE [LARGE SCALE GENOMIC DNA]</scope>
    <source>
        <strain evidence="2 3">ES2</strain>
    </source>
</reference>
<dbReference type="AlphaFoldDB" id="A0A098EKT0"/>
<protein>
    <submittedName>
        <fullName evidence="2">Uncharacterized protein</fullName>
    </submittedName>
</protein>
<evidence type="ECO:0000256" key="1">
    <source>
        <dbReference type="SAM" id="MobiDB-lite"/>
    </source>
</evidence>
<gene>
    <name evidence="2" type="ORF">BN1080_00605</name>
</gene>
<evidence type="ECO:0000313" key="3">
    <source>
        <dbReference type="Proteomes" id="UP000043699"/>
    </source>
</evidence>